<feature type="domain" description="PE" evidence="1">
    <location>
        <begin position="4"/>
        <end position="94"/>
    </location>
</feature>
<dbReference type="OrthoDB" id="4752972at2"/>
<evidence type="ECO:0000313" key="3">
    <source>
        <dbReference type="Proteomes" id="UP000193247"/>
    </source>
</evidence>
<name>A0A1X2LTJ4_9MYCO</name>
<gene>
    <name evidence="2" type="ORF">B8W66_14570</name>
</gene>
<dbReference type="Pfam" id="PF00934">
    <property type="entry name" value="PE"/>
    <property type="match status" value="1"/>
</dbReference>
<dbReference type="STRING" id="1430326.B8W66_14570"/>
<accession>A0A1X2LTJ4</accession>
<dbReference type="EMBL" id="NCXP01000017">
    <property type="protein sequence ID" value="OSC40068.1"/>
    <property type="molecule type" value="Genomic_DNA"/>
</dbReference>
<dbReference type="Proteomes" id="UP000193247">
    <property type="component" value="Unassembled WGS sequence"/>
</dbReference>
<keyword evidence="3" id="KW-1185">Reference proteome</keyword>
<dbReference type="Gene3D" id="1.10.287.850">
    <property type="entry name" value="HP0062-like domain"/>
    <property type="match status" value="1"/>
</dbReference>
<dbReference type="InterPro" id="IPR038332">
    <property type="entry name" value="PPE_sf"/>
</dbReference>
<evidence type="ECO:0000313" key="2">
    <source>
        <dbReference type="EMBL" id="OSC40068.1"/>
    </source>
</evidence>
<sequence>MSFVTTQPEMLTASASKLQGIGAAMSANDASAAPATTGVVPAAADEVSTLTAALFAAHGELYLEVSARARAIHDFFVSTLQTSARSYAATETANATIAGA</sequence>
<dbReference type="RefSeq" id="WP_085325709.1">
    <property type="nucleotide sequence ID" value="NZ_NCXP01000017.1"/>
</dbReference>
<organism evidence="2 3">
    <name type="scientific">Mycobacterium decipiens</name>
    <dbReference type="NCBI Taxonomy" id="1430326"/>
    <lineage>
        <taxon>Bacteria</taxon>
        <taxon>Bacillati</taxon>
        <taxon>Actinomycetota</taxon>
        <taxon>Actinomycetes</taxon>
        <taxon>Mycobacteriales</taxon>
        <taxon>Mycobacteriaceae</taxon>
        <taxon>Mycobacterium</taxon>
    </lineage>
</organism>
<evidence type="ECO:0000259" key="1">
    <source>
        <dbReference type="Pfam" id="PF00934"/>
    </source>
</evidence>
<protein>
    <submittedName>
        <fullName evidence="2">PE family protein</fullName>
    </submittedName>
</protein>
<comment type="caution">
    <text evidence="2">The sequence shown here is derived from an EMBL/GenBank/DDBJ whole genome shotgun (WGS) entry which is preliminary data.</text>
</comment>
<dbReference type="SUPFAM" id="SSF140459">
    <property type="entry name" value="PE/PPE dimer-like"/>
    <property type="match status" value="1"/>
</dbReference>
<dbReference type="AlphaFoldDB" id="A0A1X2LTJ4"/>
<dbReference type="InterPro" id="IPR000084">
    <property type="entry name" value="PE-PGRS_N"/>
</dbReference>
<proteinExistence type="predicted"/>
<reference evidence="2 3" key="1">
    <citation type="submission" date="2017-04" db="EMBL/GenBank/DDBJ databases">
        <title>The new phylogeny of genus Mycobacterium.</title>
        <authorList>
            <person name="Tortoli E."/>
            <person name="Trovato A."/>
            <person name="Cirillo D.M."/>
        </authorList>
    </citation>
    <scope>NUCLEOTIDE SEQUENCE [LARGE SCALE GENOMIC DNA]</scope>
    <source>
        <strain evidence="2 3">TBL 1200985</strain>
    </source>
</reference>